<accession>A0A072NTE0</accession>
<dbReference type="OrthoDB" id="2887764at2"/>
<dbReference type="EMBL" id="JJRY01000001">
    <property type="protein sequence ID" value="KEF40098.1"/>
    <property type="molecule type" value="Genomic_DNA"/>
</dbReference>
<evidence type="ECO:0000313" key="2">
    <source>
        <dbReference type="Proteomes" id="UP000027936"/>
    </source>
</evidence>
<dbReference type="PATRIC" id="fig|1348973.3.peg.108"/>
<reference evidence="1 2" key="1">
    <citation type="submission" date="2014-04" db="EMBL/GenBank/DDBJ databases">
        <title>Draft genome sequence of Bacillus azotoformans MEV2011, a (co-) denitrifying strain unable to grow in the presence of oxygen.</title>
        <authorList>
            <person name="Nielsen M."/>
            <person name="Schreiber L."/>
            <person name="Finster K."/>
            <person name="Schramm A."/>
        </authorList>
    </citation>
    <scope>NUCLEOTIDE SEQUENCE [LARGE SCALE GENOMIC DNA]</scope>
    <source>
        <strain evidence="1 2">MEV2011</strain>
    </source>
</reference>
<gene>
    <name evidence="1" type="ORF">M670_00113</name>
</gene>
<sequence>MLDYVDFLSGVMTAVLAYAMFKERDEPEEDDILENDEGYLNNYEDDDFGRTVTMSCQGCRKLKRHREIEHNLYQCTKCKRLVDLRRKSS</sequence>
<organism evidence="1 2">
    <name type="scientific">Schinkia azotoformans MEV2011</name>
    <dbReference type="NCBI Taxonomy" id="1348973"/>
    <lineage>
        <taxon>Bacteria</taxon>
        <taxon>Bacillati</taxon>
        <taxon>Bacillota</taxon>
        <taxon>Bacilli</taxon>
        <taxon>Bacillales</taxon>
        <taxon>Bacillaceae</taxon>
        <taxon>Calidifontibacillus/Schinkia group</taxon>
        <taxon>Schinkia</taxon>
    </lineage>
</organism>
<dbReference type="Proteomes" id="UP000027936">
    <property type="component" value="Unassembled WGS sequence"/>
</dbReference>
<name>A0A072NTE0_SCHAZ</name>
<protein>
    <submittedName>
        <fullName evidence="1">Uncharacterized protein</fullName>
    </submittedName>
</protein>
<dbReference type="RefSeq" id="WP_035192410.1">
    <property type="nucleotide sequence ID" value="NZ_JJRY01000001.1"/>
</dbReference>
<evidence type="ECO:0000313" key="1">
    <source>
        <dbReference type="EMBL" id="KEF40098.1"/>
    </source>
</evidence>
<dbReference type="AlphaFoldDB" id="A0A072NTE0"/>
<proteinExistence type="predicted"/>
<comment type="caution">
    <text evidence="1">The sequence shown here is derived from an EMBL/GenBank/DDBJ whole genome shotgun (WGS) entry which is preliminary data.</text>
</comment>